<dbReference type="EMBL" id="CP015449">
    <property type="protein sequence ID" value="AWH91145.1"/>
    <property type="molecule type" value="Genomic_DNA"/>
</dbReference>
<name>A0A2S1R4F6_9ACTN</name>
<sequence>MADTESTTEPTTTEPTTAAPTATADRTATPWWRSTRVLAVVAVAALVAAAVFATLWATDDSDARLAQLQGRLDTEAAAEEVASEYAMAVSAVDYEDLDGWRDALSEGVSDQLAPKLEAAVDVVGPWLTRMEYTSTARLLAAEVSETDGDTFVVQVFVDMTSRSKQTPEGVAATATYTLTMDRASDWTITDVGGVGAGLPGADGAVAEDEATTGEDEPRAGGR</sequence>
<keyword evidence="2" id="KW-0812">Transmembrane</keyword>
<protein>
    <recommendedName>
        <fullName evidence="5">Mce-associated membrane protein</fullName>
    </recommendedName>
</protein>
<evidence type="ECO:0000313" key="3">
    <source>
        <dbReference type="EMBL" id="AWH91145.1"/>
    </source>
</evidence>
<feature type="transmembrane region" description="Helical" evidence="2">
    <location>
        <begin position="37"/>
        <end position="57"/>
    </location>
</feature>
<dbReference type="Proteomes" id="UP000244928">
    <property type="component" value="Chromosome"/>
</dbReference>
<evidence type="ECO:0000256" key="2">
    <source>
        <dbReference type="SAM" id="Phobius"/>
    </source>
</evidence>
<feature type="region of interest" description="Disordered" evidence="1">
    <location>
        <begin position="199"/>
        <end position="222"/>
    </location>
</feature>
<organism evidence="3 4">
    <name type="scientific">Dietzia lutea</name>
    <dbReference type="NCBI Taxonomy" id="546160"/>
    <lineage>
        <taxon>Bacteria</taxon>
        <taxon>Bacillati</taxon>
        <taxon>Actinomycetota</taxon>
        <taxon>Actinomycetes</taxon>
        <taxon>Mycobacteriales</taxon>
        <taxon>Dietziaceae</taxon>
        <taxon>Dietzia</taxon>
    </lineage>
</organism>
<dbReference type="AlphaFoldDB" id="A0A2S1R4F6"/>
<dbReference type="KEGG" id="dlu:A6035_02005"/>
<evidence type="ECO:0000313" key="4">
    <source>
        <dbReference type="Proteomes" id="UP000244928"/>
    </source>
</evidence>
<feature type="region of interest" description="Disordered" evidence="1">
    <location>
        <begin position="1"/>
        <end position="26"/>
    </location>
</feature>
<reference evidence="3 4" key="1">
    <citation type="submission" date="2016-04" db="EMBL/GenBank/DDBJ databases">
        <title>Complete genome sequence of Dietzia lutea YIM 80766T, a strain isolated from desert soil in Egypt.</title>
        <authorList>
            <person name="Zhao J."/>
            <person name="Hu B."/>
            <person name="Geng S."/>
            <person name="Nie Y."/>
            <person name="Tang Y."/>
        </authorList>
    </citation>
    <scope>NUCLEOTIDE SEQUENCE [LARGE SCALE GENOMIC DNA]</scope>
    <source>
        <strain evidence="3 4">YIM 80766</strain>
    </source>
</reference>
<feature type="compositionally biased region" description="Acidic residues" evidence="1">
    <location>
        <begin position="205"/>
        <end position="214"/>
    </location>
</feature>
<proteinExistence type="predicted"/>
<keyword evidence="2" id="KW-1133">Transmembrane helix</keyword>
<keyword evidence="4" id="KW-1185">Reference proteome</keyword>
<gene>
    <name evidence="3" type="ORF">A6035_02005</name>
</gene>
<accession>A0A2S1R4F6</accession>
<dbReference type="OrthoDB" id="4381663at2"/>
<dbReference type="RefSeq" id="WP_108846409.1">
    <property type="nucleotide sequence ID" value="NZ_CP015449.1"/>
</dbReference>
<evidence type="ECO:0000256" key="1">
    <source>
        <dbReference type="SAM" id="MobiDB-lite"/>
    </source>
</evidence>
<keyword evidence="2" id="KW-0472">Membrane</keyword>
<evidence type="ECO:0008006" key="5">
    <source>
        <dbReference type="Google" id="ProtNLM"/>
    </source>
</evidence>